<dbReference type="InterPro" id="IPR011010">
    <property type="entry name" value="DNA_brk_join_enz"/>
</dbReference>
<comment type="similarity">
    <text evidence="2">Belongs to the 'phage' integrase family.</text>
</comment>
<dbReference type="KEGG" id="bacg:D2962_08410"/>
<evidence type="ECO:0000256" key="5">
    <source>
        <dbReference type="ARBA" id="ARBA00023172"/>
    </source>
</evidence>
<evidence type="ECO:0000256" key="2">
    <source>
        <dbReference type="ARBA" id="ARBA00008857"/>
    </source>
</evidence>
<dbReference type="InterPro" id="IPR010998">
    <property type="entry name" value="Integrase_recombinase_N"/>
</dbReference>
<dbReference type="PROSITE" id="PS51900">
    <property type="entry name" value="CB"/>
    <property type="match status" value="1"/>
</dbReference>
<dbReference type="InterPro" id="IPR013762">
    <property type="entry name" value="Integrase-like_cat_sf"/>
</dbReference>
<protein>
    <submittedName>
        <fullName evidence="9">Site-specific integrase</fullName>
    </submittedName>
</protein>
<dbReference type="PANTHER" id="PTHR30349">
    <property type="entry name" value="PHAGE INTEGRASE-RELATED"/>
    <property type="match status" value="1"/>
</dbReference>
<dbReference type="GO" id="GO:0006310">
    <property type="term" value="P:DNA recombination"/>
    <property type="evidence" value="ECO:0007669"/>
    <property type="project" value="UniProtKB-KW"/>
</dbReference>
<evidence type="ECO:0000313" key="9">
    <source>
        <dbReference type="EMBL" id="AYO30645.1"/>
    </source>
</evidence>
<dbReference type="InterPro" id="IPR004107">
    <property type="entry name" value="Integrase_SAM-like_N"/>
</dbReference>
<evidence type="ECO:0000256" key="3">
    <source>
        <dbReference type="ARBA" id="ARBA00022908"/>
    </source>
</evidence>
<sequence length="410" mass="47085">MGIRKRGDAWQIVVDVGKPIKTEDGKLKRQQKVFTFYGTKPEARAEEARLKALYKFQTSTKNMTLEQYMLHWLETYKKHKLAVRTYESYKETIEVHIGKDEIGKKPFDRVMPDDIQKYYNRKLAQGLSGTSVLYHHRILHAAYQQAVKSRLLPWTMNPCDAVEPPEKDDFSPAELSPEDVSKIIIVTNGKPLQMPIIISAMTGMRAGEVCGLKWLDVMFDKMAIKVHQAVKRESGELVLGPTKNKKERYVPLTPGLAAILQKHKEEQDRIKEIYGADVERPEDKGPKYNDQGFVLAWEDGRFFDPHYLSTAFTKFMKAPKNEKLKIPENATFHALRHFYASAMQQAGANLKYISDALGHGKIDNITADVYIHTQIEDMRKYVDWLDEAVLVPAFPWLKDALRENEANDVT</sequence>
<keyword evidence="10" id="KW-1185">Reference proteome</keyword>
<dbReference type="PANTHER" id="PTHR30349:SF41">
    <property type="entry name" value="INTEGRASE_RECOMBINASE PROTEIN MJ0367-RELATED"/>
    <property type="match status" value="1"/>
</dbReference>
<name>A0A3G2R5M4_9FIRM</name>
<feature type="domain" description="Tyr recombinase" evidence="7">
    <location>
        <begin position="170"/>
        <end position="383"/>
    </location>
</feature>
<keyword evidence="5" id="KW-0233">DNA recombination</keyword>
<comment type="function">
    <text evidence="1">Site-specific tyrosine recombinase, which acts by catalyzing the cutting and rejoining of the recombining DNA molecules.</text>
</comment>
<dbReference type="GO" id="GO:0003677">
    <property type="term" value="F:DNA binding"/>
    <property type="evidence" value="ECO:0007669"/>
    <property type="project" value="UniProtKB-UniRule"/>
</dbReference>
<dbReference type="Gene3D" id="1.10.150.130">
    <property type="match status" value="1"/>
</dbReference>
<dbReference type="Gene3D" id="1.10.443.10">
    <property type="entry name" value="Intergrase catalytic core"/>
    <property type="match status" value="1"/>
</dbReference>
<reference evidence="9 10" key="1">
    <citation type="submission" date="2018-10" db="EMBL/GenBank/DDBJ databases">
        <authorList>
            <person name="Zhang X."/>
        </authorList>
    </citation>
    <scope>NUCLEOTIDE SEQUENCE [LARGE SCALE GENOMIC DNA]</scope>
    <source>
        <strain evidence="9 10">SK-G1</strain>
    </source>
</reference>
<dbReference type="CDD" id="cd01189">
    <property type="entry name" value="INT_ICEBs1_C_like"/>
    <property type="match status" value="1"/>
</dbReference>
<proteinExistence type="inferred from homology"/>
<evidence type="ECO:0000256" key="6">
    <source>
        <dbReference type="PROSITE-ProRule" id="PRU01248"/>
    </source>
</evidence>
<dbReference type="Pfam" id="PF14659">
    <property type="entry name" value="Phage_int_SAM_3"/>
    <property type="match status" value="1"/>
</dbReference>
<dbReference type="RefSeq" id="WP_122014735.1">
    <property type="nucleotide sequence ID" value="NZ_CP033169.1"/>
</dbReference>
<organism evidence="9 10">
    <name type="scientific">Biomaibacter acetigenes</name>
    <dbReference type="NCBI Taxonomy" id="2316383"/>
    <lineage>
        <taxon>Bacteria</taxon>
        <taxon>Bacillati</taxon>
        <taxon>Bacillota</taxon>
        <taxon>Clostridia</taxon>
        <taxon>Thermosediminibacterales</taxon>
        <taxon>Tepidanaerobacteraceae</taxon>
        <taxon>Biomaibacter</taxon>
    </lineage>
</organism>
<accession>A0A3G2R5M4</accession>
<dbReference type="PROSITE" id="PS51898">
    <property type="entry name" value="TYR_RECOMBINASE"/>
    <property type="match status" value="1"/>
</dbReference>
<dbReference type="AlphaFoldDB" id="A0A3G2R5M4"/>
<keyword evidence="3" id="KW-0229">DNA integration</keyword>
<dbReference type="GO" id="GO:0015074">
    <property type="term" value="P:DNA integration"/>
    <property type="evidence" value="ECO:0007669"/>
    <property type="project" value="UniProtKB-KW"/>
</dbReference>
<dbReference type="Proteomes" id="UP000280960">
    <property type="component" value="Chromosome"/>
</dbReference>
<dbReference type="InterPro" id="IPR044068">
    <property type="entry name" value="CB"/>
</dbReference>
<dbReference type="InterPro" id="IPR050090">
    <property type="entry name" value="Tyrosine_recombinase_XerCD"/>
</dbReference>
<evidence type="ECO:0000259" key="7">
    <source>
        <dbReference type="PROSITE" id="PS51898"/>
    </source>
</evidence>
<feature type="domain" description="Core-binding (CB)" evidence="8">
    <location>
        <begin position="63"/>
        <end position="147"/>
    </location>
</feature>
<evidence type="ECO:0000313" key="10">
    <source>
        <dbReference type="Proteomes" id="UP000280960"/>
    </source>
</evidence>
<evidence type="ECO:0000259" key="8">
    <source>
        <dbReference type="PROSITE" id="PS51900"/>
    </source>
</evidence>
<evidence type="ECO:0000256" key="4">
    <source>
        <dbReference type="ARBA" id="ARBA00023125"/>
    </source>
</evidence>
<dbReference type="InterPro" id="IPR002104">
    <property type="entry name" value="Integrase_catalytic"/>
</dbReference>
<gene>
    <name evidence="9" type="ORF">D2962_08410</name>
</gene>
<evidence type="ECO:0000256" key="1">
    <source>
        <dbReference type="ARBA" id="ARBA00003283"/>
    </source>
</evidence>
<keyword evidence="4 6" id="KW-0238">DNA-binding</keyword>
<dbReference type="SUPFAM" id="SSF56349">
    <property type="entry name" value="DNA breaking-rejoining enzymes"/>
    <property type="match status" value="1"/>
</dbReference>
<dbReference type="EMBL" id="CP033169">
    <property type="protein sequence ID" value="AYO30645.1"/>
    <property type="molecule type" value="Genomic_DNA"/>
</dbReference>
<dbReference type="Pfam" id="PF00589">
    <property type="entry name" value="Phage_integrase"/>
    <property type="match status" value="1"/>
</dbReference>